<dbReference type="InterPro" id="IPR001647">
    <property type="entry name" value="HTH_TetR"/>
</dbReference>
<keyword evidence="1" id="KW-0238">DNA-binding</keyword>
<gene>
    <name evidence="3" type="ORF">J2T07_000798</name>
</gene>
<proteinExistence type="predicted"/>
<dbReference type="Proteomes" id="UP001237737">
    <property type="component" value="Unassembled WGS sequence"/>
</dbReference>
<accession>A0ABT9SUI3</accession>
<reference evidence="3 4" key="1">
    <citation type="submission" date="2023-07" db="EMBL/GenBank/DDBJ databases">
        <title>Sorghum-associated microbial communities from plants grown in Nebraska, USA.</title>
        <authorList>
            <person name="Schachtman D."/>
        </authorList>
    </citation>
    <scope>NUCLEOTIDE SEQUENCE [LARGE SCALE GENOMIC DNA]</scope>
    <source>
        <strain evidence="3 4">CC60</strain>
    </source>
</reference>
<sequence>MTEKEPKWTRRKDALPQEIIEAAIDEFVAKGYAQTKLTDVAKRAGVVRKREAFVRVTRP</sequence>
<dbReference type="SUPFAM" id="SSF46689">
    <property type="entry name" value="Homeodomain-like"/>
    <property type="match status" value="1"/>
</dbReference>
<dbReference type="Pfam" id="PF00440">
    <property type="entry name" value="TetR_N"/>
    <property type="match status" value="1"/>
</dbReference>
<evidence type="ECO:0000313" key="3">
    <source>
        <dbReference type="EMBL" id="MDQ0008639.1"/>
    </source>
</evidence>
<dbReference type="InterPro" id="IPR009057">
    <property type="entry name" value="Homeodomain-like_sf"/>
</dbReference>
<evidence type="ECO:0000256" key="1">
    <source>
        <dbReference type="ARBA" id="ARBA00023125"/>
    </source>
</evidence>
<dbReference type="RefSeq" id="WP_306847452.1">
    <property type="nucleotide sequence ID" value="NZ_JAUSSK010000001.1"/>
</dbReference>
<feature type="domain" description="HTH tetR-type" evidence="2">
    <location>
        <begin position="19"/>
        <end position="47"/>
    </location>
</feature>
<protein>
    <submittedName>
        <fullName evidence="3">AcrR family transcriptional regulator</fullName>
    </submittedName>
</protein>
<keyword evidence="4" id="KW-1185">Reference proteome</keyword>
<dbReference type="EMBL" id="JAUSSK010000001">
    <property type="protein sequence ID" value="MDQ0008639.1"/>
    <property type="molecule type" value="Genomic_DNA"/>
</dbReference>
<organism evidence="3 4">
    <name type="scientific">Luteibacter jiangsuensis</name>
    <dbReference type="NCBI Taxonomy" id="637577"/>
    <lineage>
        <taxon>Bacteria</taxon>
        <taxon>Pseudomonadati</taxon>
        <taxon>Pseudomonadota</taxon>
        <taxon>Gammaproteobacteria</taxon>
        <taxon>Lysobacterales</taxon>
        <taxon>Rhodanobacteraceae</taxon>
        <taxon>Luteibacter</taxon>
    </lineage>
</organism>
<name>A0ABT9SUI3_9GAMM</name>
<comment type="caution">
    <text evidence="3">The sequence shown here is derived from an EMBL/GenBank/DDBJ whole genome shotgun (WGS) entry which is preliminary data.</text>
</comment>
<evidence type="ECO:0000259" key="2">
    <source>
        <dbReference type="Pfam" id="PF00440"/>
    </source>
</evidence>
<dbReference type="Gene3D" id="1.10.10.60">
    <property type="entry name" value="Homeodomain-like"/>
    <property type="match status" value="1"/>
</dbReference>
<evidence type="ECO:0000313" key="4">
    <source>
        <dbReference type="Proteomes" id="UP001237737"/>
    </source>
</evidence>